<evidence type="ECO:0000259" key="5">
    <source>
        <dbReference type="Pfam" id="PF01420"/>
    </source>
</evidence>
<feature type="domain" description="Type I restriction modification DNA specificity" evidence="5">
    <location>
        <begin position="3"/>
        <end position="172"/>
    </location>
</feature>
<comment type="caution">
    <text evidence="6">The sequence shown here is derived from an EMBL/GenBank/DDBJ whole genome shotgun (WGS) entry which is preliminary data.</text>
</comment>
<evidence type="ECO:0000256" key="3">
    <source>
        <dbReference type="ARBA" id="ARBA00023125"/>
    </source>
</evidence>
<dbReference type="EMBL" id="JANJZL010000007">
    <property type="protein sequence ID" value="MCR2044603.1"/>
    <property type="molecule type" value="Genomic_DNA"/>
</dbReference>
<keyword evidence="2" id="KW-0680">Restriction system</keyword>
<keyword evidence="7" id="KW-1185">Reference proteome</keyword>
<dbReference type="AlphaFoldDB" id="A0A9X2MJD4"/>
<dbReference type="GO" id="GO:0016787">
    <property type="term" value="F:hydrolase activity"/>
    <property type="evidence" value="ECO:0007669"/>
    <property type="project" value="UniProtKB-KW"/>
</dbReference>
<reference evidence="6" key="1">
    <citation type="submission" date="2022-07" db="EMBL/GenBank/DDBJ databases">
        <title>Enhanced cultured diversity of the mouse gut microbiota enables custom-made synthetic communities.</title>
        <authorList>
            <person name="Afrizal A."/>
        </authorList>
    </citation>
    <scope>NUCLEOTIDE SEQUENCE</scope>
    <source>
        <strain evidence="6">DSM 29482</strain>
    </source>
</reference>
<dbReference type="GO" id="GO:0004519">
    <property type="term" value="F:endonuclease activity"/>
    <property type="evidence" value="ECO:0007669"/>
    <property type="project" value="UniProtKB-KW"/>
</dbReference>
<dbReference type="Proteomes" id="UP001142078">
    <property type="component" value="Unassembled WGS sequence"/>
</dbReference>
<evidence type="ECO:0000256" key="4">
    <source>
        <dbReference type="SAM" id="Coils"/>
    </source>
</evidence>
<dbReference type="PANTHER" id="PTHR30408:SF12">
    <property type="entry name" value="TYPE I RESTRICTION ENZYME MJAVIII SPECIFICITY SUBUNIT"/>
    <property type="match status" value="1"/>
</dbReference>
<keyword evidence="6" id="KW-0540">Nuclease</keyword>
<dbReference type="InterPro" id="IPR044946">
    <property type="entry name" value="Restrct_endonuc_typeI_TRD_sf"/>
</dbReference>
<dbReference type="InterPro" id="IPR052021">
    <property type="entry name" value="Type-I_RS_S_subunit"/>
</dbReference>
<feature type="domain" description="Type I restriction modification DNA specificity" evidence="5">
    <location>
        <begin position="194"/>
        <end position="366"/>
    </location>
</feature>
<keyword evidence="6" id="KW-0378">Hydrolase</keyword>
<dbReference type="SUPFAM" id="SSF116734">
    <property type="entry name" value="DNA methylase specificity domain"/>
    <property type="match status" value="2"/>
</dbReference>
<keyword evidence="3" id="KW-0238">DNA-binding</keyword>
<dbReference type="InterPro" id="IPR000055">
    <property type="entry name" value="Restrct_endonuc_typeI_TRD"/>
</dbReference>
<name>A0A9X2MJD4_9FIRM</name>
<dbReference type="GO" id="GO:0003677">
    <property type="term" value="F:DNA binding"/>
    <property type="evidence" value="ECO:0007669"/>
    <property type="project" value="UniProtKB-KW"/>
</dbReference>
<accession>A0A9X2MJD4</accession>
<organism evidence="6 7">
    <name type="scientific">Anaerosalibacter massiliensis</name>
    <dbReference type="NCBI Taxonomy" id="1347392"/>
    <lineage>
        <taxon>Bacteria</taxon>
        <taxon>Bacillati</taxon>
        <taxon>Bacillota</taxon>
        <taxon>Tissierellia</taxon>
        <taxon>Tissierellales</taxon>
        <taxon>Sporanaerobacteraceae</taxon>
        <taxon>Anaerosalibacter</taxon>
    </lineage>
</organism>
<evidence type="ECO:0000256" key="2">
    <source>
        <dbReference type="ARBA" id="ARBA00022747"/>
    </source>
</evidence>
<evidence type="ECO:0000256" key="1">
    <source>
        <dbReference type="ARBA" id="ARBA00010923"/>
    </source>
</evidence>
<proteinExistence type="inferred from homology"/>
<protein>
    <submittedName>
        <fullName evidence="6">Restriction endonuclease subunit S</fullName>
        <ecNumber evidence="6">3.1.21.-</ecNumber>
    </submittedName>
</protein>
<dbReference type="GO" id="GO:0009307">
    <property type="term" value="P:DNA restriction-modification system"/>
    <property type="evidence" value="ECO:0007669"/>
    <property type="project" value="UniProtKB-KW"/>
</dbReference>
<keyword evidence="6" id="KW-0255">Endonuclease</keyword>
<dbReference type="Pfam" id="PF01420">
    <property type="entry name" value="Methylase_S"/>
    <property type="match status" value="2"/>
</dbReference>
<comment type="similarity">
    <text evidence="1">Belongs to the type-I restriction system S methylase family.</text>
</comment>
<dbReference type="CDD" id="cd17293">
    <property type="entry name" value="RMtype1_S_Ppo21ORF8840P_TRD1-CR1_like"/>
    <property type="match status" value="1"/>
</dbReference>
<feature type="coiled-coil region" evidence="4">
    <location>
        <begin position="354"/>
        <end position="381"/>
    </location>
</feature>
<dbReference type="PANTHER" id="PTHR30408">
    <property type="entry name" value="TYPE-1 RESTRICTION ENZYME ECOKI SPECIFICITY PROTEIN"/>
    <property type="match status" value="1"/>
</dbReference>
<gene>
    <name evidence="6" type="ORF">NSA23_10820</name>
</gene>
<evidence type="ECO:0000313" key="7">
    <source>
        <dbReference type="Proteomes" id="UP001142078"/>
    </source>
</evidence>
<keyword evidence="4" id="KW-0175">Coiled coil</keyword>
<dbReference type="Gene3D" id="3.90.220.20">
    <property type="entry name" value="DNA methylase specificity domains"/>
    <property type="match status" value="2"/>
</dbReference>
<evidence type="ECO:0000313" key="6">
    <source>
        <dbReference type="EMBL" id="MCR2044603.1"/>
    </source>
</evidence>
<dbReference type="EC" id="3.1.21.-" evidence="6"/>
<dbReference type="RefSeq" id="WP_257490537.1">
    <property type="nucleotide sequence ID" value="NZ_JANJZL010000007.1"/>
</dbReference>
<sequence length="388" mass="44454">MEWIELGELGKVSTGNTPSKKKIEYYNEKYIELVKPSNFTENMIVSIESGEEYLSKEGKSKGRVAEIGDILVTCIGNIGNVGIASKEVCFNQQVNSIKVDKKKVLSKYVAYSILYIKPALNHVANKAVVPIINKSTFEKIKIPVPPMEIQKKIVEVLDEAQKLIDNRKKQIELLDDLIESIFYDMFGDPVKNDKGWEVKKLGEVTRFIDYRGKTPPTQDNGVLLITAKNIGKKHFKKEPVEYISKELYKKRMTRGFPKANDVLFVTEGATMGFVCRVPRNIREFSVGQRIITFVCKETLREEYLHYFIYDRIFQDEISRKATGSSAKGIRASELKKIDIIIPPLQLQNQFAEKVQAIETQKELLQESLKLMEDNYNSLMQRAFKGELF</sequence>